<proteinExistence type="predicted"/>
<dbReference type="VEuPathDB" id="FungiDB:I302_03668"/>
<feature type="coiled-coil region" evidence="1">
    <location>
        <begin position="227"/>
        <end position="254"/>
    </location>
</feature>
<feature type="region of interest" description="Disordered" evidence="2">
    <location>
        <begin position="1"/>
        <end position="223"/>
    </location>
</feature>
<accession>A0A1B9G4R0</accession>
<dbReference type="InterPro" id="IPR033194">
    <property type="entry name" value="MFAP1"/>
</dbReference>
<name>A0A1B9G4R0_9TREE</name>
<dbReference type="EMBL" id="KI894020">
    <property type="protein sequence ID" value="OCF25991.1"/>
    <property type="molecule type" value="Genomic_DNA"/>
</dbReference>
<feature type="domain" description="Micro-fibrillar-associated protein 1 C-terminal" evidence="3">
    <location>
        <begin position="137"/>
        <end position="341"/>
    </location>
</feature>
<dbReference type="STRING" id="1296100.A0A1B9G4R0"/>
<organism evidence="4">
    <name type="scientific">Kwoniella bestiolae CBS 10118</name>
    <dbReference type="NCBI Taxonomy" id="1296100"/>
    <lineage>
        <taxon>Eukaryota</taxon>
        <taxon>Fungi</taxon>
        <taxon>Dikarya</taxon>
        <taxon>Basidiomycota</taxon>
        <taxon>Agaricomycotina</taxon>
        <taxon>Tremellomycetes</taxon>
        <taxon>Tremellales</taxon>
        <taxon>Cryptococcaceae</taxon>
        <taxon>Kwoniella</taxon>
    </lineage>
</organism>
<dbReference type="Pfam" id="PF06991">
    <property type="entry name" value="MFAP1"/>
    <property type="match status" value="1"/>
</dbReference>
<evidence type="ECO:0000313" key="4">
    <source>
        <dbReference type="EMBL" id="OCF25991.1"/>
    </source>
</evidence>
<feature type="compositionally biased region" description="Acidic residues" evidence="2">
    <location>
        <begin position="126"/>
        <end position="140"/>
    </location>
</feature>
<reference evidence="4" key="1">
    <citation type="submission" date="2013-07" db="EMBL/GenBank/DDBJ databases">
        <title>The Genome Sequence of Cryptococcus bestiolae CBS10118.</title>
        <authorList>
            <consortium name="The Broad Institute Genome Sequencing Platform"/>
            <person name="Cuomo C."/>
            <person name="Litvintseva A."/>
            <person name="Chen Y."/>
            <person name="Heitman J."/>
            <person name="Sun S."/>
            <person name="Springer D."/>
            <person name="Dromer F."/>
            <person name="Young S.K."/>
            <person name="Zeng Q."/>
            <person name="Gargeya S."/>
            <person name="Fitzgerald M."/>
            <person name="Abouelleil A."/>
            <person name="Alvarado L."/>
            <person name="Berlin A.M."/>
            <person name="Chapman S.B."/>
            <person name="Dewar J."/>
            <person name="Goldberg J."/>
            <person name="Griggs A."/>
            <person name="Gujja S."/>
            <person name="Hansen M."/>
            <person name="Howarth C."/>
            <person name="Imamovic A."/>
            <person name="Larimer J."/>
            <person name="McCowan C."/>
            <person name="Murphy C."/>
            <person name="Pearson M."/>
            <person name="Priest M."/>
            <person name="Roberts A."/>
            <person name="Saif S."/>
            <person name="Shea T."/>
            <person name="Sykes S."/>
            <person name="Wortman J."/>
            <person name="Nusbaum C."/>
            <person name="Birren B."/>
        </authorList>
    </citation>
    <scope>NUCLEOTIDE SEQUENCE [LARGE SCALE GENOMIC DNA]</scope>
    <source>
        <strain evidence="4">CBS 10118</strain>
    </source>
</reference>
<gene>
    <name evidence="4" type="ORF">I302_03668</name>
</gene>
<feature type="compositionally biased region" description="Basic and acidic residues" evidence="2">
    <location>
        <begin position="164"/>
        <end position="204"/>
    </location>
</feature>
<feature type="compositionally biased region" description="Polar residues" evidence="2">
    <location>
        <begin position="378"/>
        <end position="402"/>
    </location>
</feature>
<dbReference type="OrthoDB" id="1111734at2759"/>
<dbReference type="AlphaFoldDB" id="A0A1B9G4R0"/>
<feature type="compositionally biased region" description="Gly residues" evidence="2">
    <location>
        <begin position="69"/>
        <end position="81"/>
    </location>
</feature>
<dbReference type="PANTHER" id="PTHR15327">
    <property type="entry name" value="MICROFIBRIL-ASSOCIATED PROTEIN"/>
    <property type="match status" value="1"/>
</dbReference>
<reference evidence="4" key="2">
    <citation type="submission" date="2014-01" db="EMBL/GenBank/DDBJ databases">
        <title>Evolution of pathogenesis and genome organization in the Tremellales.</title>
        <authorList>
            <person name="Cuomo C."/>
            <person name="Litvintseva A."/>
            <person name="Heitman J."/>
            <person name="Chen Y."/>
            <person name="Sun S."/>
            <person name="Springer D."/>
            <person name="Dromer F."/>
            <person name="Young S."/>
            <person name="Zeng Q."/>
            <person name="Chapman S."/>
            <person name="Gujja S."/>
            <person name="Saif S."/>
            <person name="Birren B."/>
        </authorList>
    </citation>
    <scope>NUCLEOTIDE SEQUENCE</scope>
    <source>
        <strain evidence="4">CBS 10118</strain>
    </source>
</reference>
<dbReference type="InterPro" id="IPR009730">
    <property type="entry name" value="MFAP1_C"/>
</dbReference>
<evidence type="ECO:0000256" key="2">
    <source>
        <dbReference type="SAM" id="MobiDB-lite"/>
    </source>
</evidence>
<evidence type="ECO:0000256" key="1">
    <source>
        <dbReference type="SAM" id="Coils"/>
    </source>
</evidence>
<feature type="compositionally biased region" description="Basic and acidic residues" evidence="2">
    <location>
        <begin position="477"/>
        <end position="518"/>
    </location>
</feature>
<feature type="compositionally biased region" description="Acidic residues" evidence="2">
    <location>
        <begin position="107"/>
        <end position="118"/>
    </location>
</feature>
<feature type="region of interest" description="Disordered" evidence="2">
    <location>
        <begin position="378"/>
        <end position="518"/>
    </location>
</feature>
<sequence length="518" mass="59182">MPPPPTGVRPAISKPVPKPSKIRYFKGKAPDAPPSDSDSDEDDDGQQQQHQQIKKRHEATQIDRNYVAGGAGRVIMPGGGVKMELGSVKVGGTKMPLGKDGGVKEESSEEETDEESEEETKPGAEESSEYETDSEEESEPEPPKPVFRPVFKPKNARNTTAEKAAQEAEEAAKREEEMREEKKLASKELAGETIRRELAEREAQTVEETVDDTDGLDPTSEFDAWRARELSRLLRDKQAQAARDEEQAEIERRRAMPEEQRMAEDMEFANKTREKEKGQMGFLQKYYHKGAFHQDDDILQRDYTGATEHSVDMSMLPKVMQVRDFGKASRSKYTHLADQDTSQGGWGNTARMGAGGVATTQNGCWNCGGPHLRKDCPNNNVNDLSQPSTAGGYGTSANTAQLGSGSKWGNGGGYNDRDRDRDDRGSGSGRYREEGRERRYDEERRRDRDRDRDSDYGRDRYRDERRRERSYSPSSRKRNERDDRHRDDRRRDERDRHGTRDGEREWDRDRDRDRDRRR</sequence>
<keyword evidence="1" id="KW-0175">Coiled coil</keyword>
<protein>
    <submittedName>
        <fullName evidence="4">Microfibrillar-associated protein 1</fullName>
    </submittedName>
</protein>
<feature type="compositionally biased region" description="Basic and acidic residues" evidence="2">
    <location>
        <begin position="415"/>
        <end position="470"/>
    </location>
</feature>
<evidence type="ECO:0000259" key="3">
    <source>
        <dbReference type="Pfam" id="PF06991"/>
    </source>
</evidence>